<feature type="compositionally biased region" description="Low complexity" evidence="1">
    <location>
        <begin position="150"/>
        <end position="166"/>
    </location>
</feature>
<protein>
    <submittedName>
        <fullName evidence="2">Uncharacterized protein</fullName>
    </submittedName>
</protein>
<dbReference type="EMBL" id="MU154617">
    <property type="protein sequence ID" value="KAF9491511.1"/>
    <property type="molecule type" value="Genomic_DNA"/>
</dbReference>
<accession>A0A9P6D3T2</accession>
<evidence type="ECO:0000313" key="2">
    <source>
        <dbReference type="EMBL" id="KAF9491511.1"/>
    </source>
</evidence>
<reference evidence="2" key="1">
    <citation type="submission" date="2020-11" db="EMBL/GenBank/DDBJ databases">
        <authorList>
            <consortium name="DOE Joint Genome Institute"/>
            <person name="Ahrendt S."/>
            <person name="Riley R."/>
            <person name="Andreopoulos W."/>
            <person name="Labutti K."/>
            <person name="Pangilinan J."/>
            <person name="Ruiz-Duenas F.J."/>
            <person name="Barrasa J.M."/>
            <person name="Sanchez-Garcia M."/>
            <person name="Camarero S."/>
            <person name="Miyauchi S."/>
            <person name="Serrano A."/>
            <person name="Linde D."/>
            <person name="Babiker R."/>
            <person name="Drula E."/>
            <person name="Ayuso-Fernandez I."/>
            <person name="Pacheco R."/>
            <person name="Padilla G."/>
            <person name="Ferreira P."/>
            <person name="Barriuso J."/>
            <person name="Kellner H."/>
            <person name="Castanera R."/>
            <person name="Alfaro M."/>
            <person name="Ramirez L."/>
            <person name="Pisabarro A.G."/>
            <person name="Kuo A."/>
            <person name="Tritt A."/>
            <person name="Lipzen A."/>
            <person name="He G."/>
            <person name="Yan M."/>
            <person name="Ng V."/>
            <person name="Cullen D."/>
            <person name="Martin F."/>
            <person name="Rosso M.-N."/>
            <person name="Henrissat B."/>
            <person name="Hibbett D."/>
            <person name="Martinez A.T."/>
            <person name="Grigoriev I.V."/>
        </authorList>
    </citation>
    <scope>NUCLEOTIDE SEQUENCE</scope>
    <source>
        <strain evidence="2">ATCC 90797</strain>
    </source>
</reference>
<feature type="region of interest" description="Disordered" evidence="1">
    <location>
        <begin position="150"/>
        <end position="170"/>
    </location>
</feature>
<organism evidence="2 3">
    <name type="scientific">Pleurotus eryngii</name>
    <name type="common">Boletus of the steppes</name>
    <dbReference type="NCBI Taxonomy" id="5323"/>
    <lineage>
        <taxon>Eukaryota</taxon>
        <taxon>Fungi</taxon>
        <taxon>Dikarya</taxon>
        <taxon>Basidiomycota</taxon>
        <taxon>Agaricomycotina</taxon>
        <taxon>Agaricomycetes</taxon>
        <taxon>Agaricomycetidae</taxon>
        <taxon>Agaricales</taxon>
        <taxon>Pleurotineae</taxon>
        <taxon>Pleurotaceae</taxon>
        <taxon>Pleurotus</taxon>
    </lineage>
</organism>
<sequence length="277" mass="31034">MVEDTSIQDAEERRKDLAAKIEKKKEYLNCWYHNHVSPKVWVLILVPVVLVTFKKQTHHPQLVQLYCKKYYSSHIKPLIVEVLNGKVPTKKEFLTLLHIHSTAALDDETPKVKAQMKEKYQKWLSKPVEELEEEVTPTPEDCASQALYSTSQVPQPTQPQSEPSSPAEMLHSATSPIATITPMVLTLGDHKEMDLNNDLWHDFDLEWALTELTQTFTILIGFNSFEGLRPPGQFPSMPYAPPPIAAITDAISTPPPLLPPILGSAATVIATINTPAL</sequence>
<proteinExistence type="predicted"/>
<gene>
    <name evidence="2" type="ORF">BDN71DRAFT_1510279</name>
</gene>
<dbReference type="Proteomes" id="UP000807025">
    <property type="component" value="Unassembled WGS sequence"/>
</dbReference>
<name>A0A9P6D3T2_PLEER</name>
<dbReference type="AlphaFoldDB" id="A0A9P6D3T2"/>
<keyword evidence="3" id="KW-1185">Reference proteome</keyword>
<evidence type="ECO:0000313" key="3">
    <source>
        <dbReference type="Proteomes" id="UP000807025"/>
    </source>
</evidence>
<evidence type="ECO:0000256" key="1">
    <source>
        <dbReference type="SAM" id="MobiDB-lite"/>
    </source>
</evidence>
<comment type="caution">
    <text evidence="2">The sequence shown here is derived from an EMBL/GenBank/DDBJ whole genome shotgun (WGS) entry which is preliminary data.</text>
</comment>